<dbReference type="SUPFAM" id="SSF102405">
    <property type="entry name" value="MCP/YpsA-like"/>
    <property type="match status" value="1"/>
</dbReference>
<feature type="domain" description="RCK N-terminal" evidence="3">
    <location>
        <begin position="109"/>
        <end position="193"/>
    </location>
</feature>
<dbReference type="SUPFAM" id="SSF51735">
    <property type="entry name" value="NAD(P)-binding Rossmann-fold domains"/>
    <property type="match status" value="1"/>
</dbReference>
<keyword evidence="1" id="KW-1133">Transmembrane helix</keyword>
<evidence type="ECO:0000256" key="1">
    <source>
        <dbReference type="SAM" id="Phobius"/>
    </source>
</evidence>
<proteinExistence type="predicted"/>
<comment type="caution">
    <text evidence="4">The sequence shown here is derived from an EMBL/GenBank/DDBJ whole genome shotgun (WGS) entry which is preliminary data.</text>
</comment>
<dbReference type="GO" id="GO:0006813">
    <property type="term" value="P:potassium ion transport"/>
    <property type="evidence" value="ECO:0007669"/>
    <property type="project" value="InterPro"/>
</dbReference>
<protein>
    <submittedName>
        <fullName evidence="4">RyR domain-containing protein</fullName>
    </submittedName>
</protein>
<keyword evidence="5" id="KW-1185">Reference proteome</keyword>
<accession>A0AAE3NSB6</accession>
<gene>
    <name evidence="4" type="ORF">P1J78_10250</name>
</gene>
<feature type="transmembrane region" description="Helical" evidence="1">
    <location>
        <begin position="69"/>
        <end position="89"/>
    </location>
</feature>
<dbReference type="Gene3D" id="6.20.350.10">
    <property type="match status" value="1"/>
</dbReference>
<dbReference type="Pfam" id="PF02254">
    <property type="entry name" value="TrkA_N"/>
    <property type="match status" value="1"/>
</dbReference>
<dbReference type="Proteomes" id="UP001220964">
    <property type="component" value="Unassembled WGS sequence"/>
</dbReference>
<dbReference type="InterPro" id="IPR036291">
    <property type="entry name" value="NAD(P)-bd_dom_sf"/>
</dbReference>
<keyword evidence="1" id="KW-0812">Transmembrane</keyword>
<dbReference type="Pfam" id="PF02026">
    <property type="entry name" value="RyR"/>
    <property type="match status" value="1"/>
</dbReference>
<dbReference type="InterPro" id="IPR003148">
    <property type="entry name" value="RCK_N"/>
</dbReference>
<keyword evidence="1" id="KW-0472">Membrane</keyword>
<evidence type="ECO:0000313" key="4">
    <source>
        <dbReference type="EMBL" id="MDF0601111.1"/>
    </source>
</evidence>
<feature type="domain" description="Ryanodine receptor Ryr" evidence="2">
    <location>
        <begin position="506"/>
        <end position="575"/>
    </location>
</feature>
<dbReference type="EMBL" id="JARGYC010000022">
    <property type="protein sequence ID" value="MDF0601111.1"/>
    <property type="molecule type" value="Genomic_DNA"/>
</dbReference>
<evidence type="ECO:0000313" key="5">
    <source>
        <dbReference type="Proteomes" id="UP001220964"/>
    </source>
</evidence>
<dbReference type="RefSeq" id="WP_275567251.1">
    <property type="nucleotide sequence ID" value="NZ_JARGYC010000022.1"/>
</dbReference>
<evidence type="ECO:0000259" key="2">
    <source>
        <dbReference type="Pfam" id="PF02026"/>
    </source>
</evidence>
<evidence type="ECO:0000259" key="3">
    <source>
        <dbReference type="Pfam" id="PF02254"/>
    </source>
</evidence>
<dbReference type="InterPro" id="IPR003032">
    <property type="entry name" value="Ryanodine_rcpt"/>
</dbReference>
<feature type="transmembrane region" description="Helical" evidence="1">
    <location>
        <begin position="6"/>
        <end position="25"/>
    </location>
</feature>
<sequence length="771" mass="85775">MPRLPSWLWLILFFFLVSFLALDGVRDGQPWAAFLQSDDFALIAYETSQLFVLEGTALPEDGQDVPWQLMLAAFLAPVVTILAFLQLIWRDIVASVSAFLHRYVYRNHVVVIGYGWRGQAFSRDALAKGYRVVAVDSRADALRTPADDRRRFRLLQGDARAMDLVKVTGAHRATAVVVFCGGTHAGVSVARAVSAALGRTRRPKDRLPRVICHARASVQRDQVIEDQSLTESPDAKIEFYSPEEAVARAFVRRFPPRTFAGYYRQDRPRVAVVGDGALAREIVQHVAVLSQVSDGSCPEITLFTADPTQFEDLAARLAPVCAMHMVRADLPRGDGWRAEFLERAKRLTQVVVCTDRAGLAADLALALRKDTETLLWRTPPVFLGPHEHGTEPDPTRTATARPFPSTLVTAFGDSASFLGWDHVVAQRQDTLARANHEAYLQKLRRETGHLDPVAKPAARPWSDLGVSFRASNRSFVDHITQKLALVGCVLAPDNGTAQHRFDDAEIDMMARAEHNRWRAERLAAGWTHGESRDDMRLRHPDLVDWEALPDATRAYDIALVRAIPEIVQAAGYRVAPLTRIGVSGHRDRRISAENRRLVAAIDVALKDIQSACPGHVFEVVSPLAEGADRLVARRAMALLDARLTAVLPFRMDLYRQDFVHTGGANAAERTRHSLAEFQHLLDEATTVFELPALAEDTDIDQLRTRQYEAAGAWLLQHCDRMVLVWDGNPARGQGGTGDVAGWAHDGDLPERLRWPGARHRLATPHIVAFER</sequence>
<reference evidence="4" key="1">
    <citation type="submission" date="2023-03" db="EMBL/GenBank/DDBJ databases">
        <title>Multiphase analysis and comparison of six strains from genera Psychromarinibacter, Lutimaribacter, and Maritimibacter, including a novel species: Psychromarinibacter sediminicola sp. nov.</title>
        <authorList>
            <person name="Wang Y.-H."/>
            <person name="Ye M.-Q."/>
            <person name="Du Z.-J."/>
        </authorList>
    </citation>
    <scope>NUCLEOTIDE SEQUENCE</scope>
    <source>
        <strain evidence="4">C21-152</strain>
    </source>
</reference>
<name>A0AAE3NSB6_9RHOB</name>
<dbReference type="Gene3D" id="3.40.50.720">
    <property type="entry name" value="NAD(P)-binding Rossmann-like Domain"/>
    <property type="match status" value="1"/>
</dbReference>
<dbReference type="Gene3D" id="3.40.50.450">
    <property type="match status" value="1"/>
</dbReference>
<organism evidence="4 5">
    <name type="scientific">Psychromarinibacter sediminicola</name>
    <dbReference type="NCBI Taxonomy" id="3033385"/>
    <lineage>
        <taxon>Bacteria</taxon>
        <taxon>Pseudomonadati</taxon>
        <taxon>Pseudomonadota</taxon>
        <taxon>Alphaproteobacteria</taxon>
        <taxon>Rhodobacterales</taxon>
        <taxon>Paracoccaceae</taxon>
        <taxon>Psychromarinibacter</taxon>
    </lineage>
</organism>
<dbReference type="AlphaFoldDB" id="A0AAE3NSB6"/>